<dbReference type="GO" id="GO:0046871">
    <property type="term" value="F:N-acetylgalactosamine binding"/>
    <property type="evidence" value="ECO:0007669"/>
    <property type="project" value="TreeGrafter"/>
</dbReference>
<dbReference type="InParanoid" id="A8N872"/>
<dbReference type="EMBL" id="AACS02000003">
    <property type="protein sequence ID" value="EAU90816.2"/>
    <property type="molecule type" value="Genomic_DNA"/>
</dbReference>
<dbReference type="VEuPathDB" id="FungiDB:CC1G_09293"/>
<dbReference type="AlphaFoldDB" id="A8N872"/>
<dbReference type="InterPro" id="IPR037221">
    <property type="entry name" value="H-type_lectin_dom_sf"/>
</dbReference>
<dbReference type="GeneID" id="6007483"/>
<sequence>MARSSSIGGNSGISNQDATSKTVNYLLLEHKVLHDTPFPVEVSQTQYDQKAHHLRPVFAQALKDEFGLQVDLQHLRLWKPKIPLTVDAPLGEGWFVKSVESFHQSFEIIPFVDTLRSRLRSTIDNHDLIHIIVTISDIYNEGRRTLPVVPGPVSASKLLHPAIEAGYFTVNKGRDWKSVQKPERHSRDIKTSPQTTLPIILIGFSMIDVTATDSGTAKALCYGDNFEPERFRVHLDTWVQTKLYKAEVGWLRATMTPLLQGGSVDANHYCKPEDAINDLSKRIDFLYPFEAPPIVFVSLSGFSIGEKHWDIRVSSSNVDSRGFTVNIGRTRQWKSLSNTHVHWLAFPEHGLPGQQLCVGEFKASGLNPSKRSQTGTVNFSREFKNGPPSLFFSINNIDAEAPETLRVHAKVSNITGRGMDWKIEQWSNTRIHNVSVSYLAIED</sequence>
<dbReference type="Pfam" id="PF09458">
    <property type="entry name" value="H_lectin"/>
    <property type="match status" value="2"/>
</dbReference>
<dbReference type="RefSeq" id="XP_001831028.2">
    <property type="nucleotide sequence ID" value="XM_001830976.2"/>
</dbReference>
<dbReference type="GO" id="GO:0070492">
    <property type="term" value="F:oligosaccharide binding"/>
    <property type="evidence" value="ECO:0007669"/>
    <property type="project" value="TreeGrafter"/>
</dbReference>
<dbReference type="PANTHER" id="PTHR46938">
    <property type="entry name" value="DISCOIDIN-1 SUBUNIT A-RELATED-RELATED"/>
    <property type="match status" value="1"/>
</dbReference>
<evidence type="ECO:0000313" key="2">
    <source>
        <dbReference type="EMBL" id="EAU90816.2"/>
    </source>
</evidence>
<proteinExistence type="predicted"/>
<keyword evidence="3" id="KW-1185">Reference proteome</keyword>
<dbReference type="InterPro" id="IPR052487">
    <property type="entry name" value="Galactose-binding_lectin"/>
</dbReference>
<comment type="caution">
    <text evidence="2">The sequence shown here is derived from an EMBL/GenBank/DDBJ whole genome shotgun (WGS) entry which is preliminary data.</text>
</comment>
<dbReference type="HOGENOM" id="CLU_618223_0_0_1"/>
<dbReference type="GO" id="GO:0098636">
    <property type="term" value="C:protein complex involved in cell adhesion"/>
    <property type="evidence" value="ECO:0007669"/>
    <property type="project" value="TreeGrafter"/>
</dbReference>
<dbReference type="eggNOG" id="ENOG502RP86">
    <property type="taxonomic scope" value="Eukaryota"/>
</dbReference>
<dbReference type="GO" id="GO:0030247">
    <property type="term" value="F:polysaccharide binding"/>
    <property type="evidence" value="ECO:0007669"/>
    <property type="project" value="TreeGrafter"/>
</dbReference>
<dbReference type="GO" id="GO:0098609">
    <property type="term" value="P:cell-cell adhesion"/>
    <property type="evidence" value="ECO:0007669"/>
    <property type="project" value="TreeGrafter"/>
</dbReference>
<organism evidence="2 3">
    <name type="scientific">Coprinopsis cinerea (strain Okayama-7 / 130 / ATCC MYA-4618 / FGSC 9003)</name>
    <name type="common">Inky cap fungus</name>
    <name type="synonym">Hormographiella aspergillata</name>
    <dbReference type="NCBI Taxonomy" id="240176"/>
    <lineage>
        <taxon>Eukaryota</taxon>
        <taxon>Fungi</taxon>
        <taxon>Dikarya</taxon>
        <taxon>Basidiomycota</taxon>
        <taxon>Agaricomycotina</taxon>
        <taxon>Agaricomycetes</taxon>
        <taxon>Agaricomycetidae</taxon>
        <taxon>Agaricales</taxon>
        <taxon>Agaricineae</taxon>
        <taxon>Psathyrellaceae</taxon>
        <taxon>Coprinopsis</taxon>
    </lineage>
</organism>
<feature type="domain" description="H-type lectin" evidence="1">
    <location>
        <begin position="280"/>
        <end position="346"/>
    </location>
</feature>
<dbReference type="SUPFAM" id="SSF141086">
    <property type="entry name" value="Agglutinin HPA-like"/>
    <property type="match status" value="2"/>
</dbReference>
<dbReference type="KEGG" id="cci:CC1G_09293"/>
<dbReference type="Proteomes" id="UP000001861">
    <property type="component" value="Unassembled WGS sequence"/>
</dbReference>
<dbReference type="GO" id="GO:0009986">
    <property type="term" value="C:cell surface"/>
    <property type="evidence" value="ECO:0007669"/>
    <property type="project" value="TreeGrafter"/>
</dbReference>
<evidence type="ECO:0000259" key="1">
    <source>
        <dbReference type="Pfam" id="PF09458"/>
    </source>
</evidence>
<reference evidence="2 3" key="1">
    <citation type="journal article" date="2010" name="Proc. Natl. Acad. Sci. U.S.A.">
        <title>Insights into evolution of multicellular fungi from the assembled chromosomes of the mushroom Coprinopsis cinerea (Coprinus cinereus).</title>
        <authorList>
            <person name="Stajich J.E."/>
            <person name="Wilke S.K."/>
            <person name="Ahren D."/>
            <person name="Au C.H."/>
            <person name="Birren B.W."/>
            <person name="Borodovsky M."/>
            <person name="Burns C."/>
            <person name="Canback B."/>
            <person name="Casselton L.A."/>
            <person name="Cheng C.K."/>
            <person name="Deng J."/>
            <person name="Dietrich F.S."/>
            <person name="Fargo D.C."/>
            <person name="Farman M.L."/>
            <person name="Gathman A.C."/>
            <person name="Goldberg J."/>
            <person name="Guigo R."/>
            <person name="Hoegger P.J."/>
            <person name="Hooker J.B."/>
            <person name="Huggins A."/>
            <person name="James T.Y."/>
            <person name="Kamada T."/>
            <person name="Kilaru S."/>
            <person name="Kodira C."/>
            <person name="Kues U."/>
            <person name="Kupfer D."/>
            <person name="Kwan H.S."/>
            <person name="Lomsadze A."/>
            <person name="Li W."/>
            <person name="Lilly W.W."/>
            <person name="Ma L.J."/>
            <person name="Mackey A.J."/>
            <person name="Manning G."/>
            <person name="Martin F."/>
            <person name="Muraguchi H."/>
            <person name="Natvig D.O."/>
            <person name="Palmerini H."/>
            <person name="Ramesh M.A."/>
            <person name="Rehmeyer C.J."/>
            <person name="Roe B.A."/>
            <person name="Shenoy N."/>
            <person name="Stanke M."/>
            <person name="Ter-Hovhannisyan V."/>
            <person name="Tunlid A."/>
            <person name="Velagapudi R."/>
            <person name="Vision T.J."/>
            <person name="Zeng Q."/>
            <person name="Zolan M.E."/>
            <person name="Pukkila P.J."/>
        </authorList>
    </citation>
    <scope>NUCLEOTIDE SEQUENCE [LARGE SCALE GENOMIC DNA]</scope>
    <source>
        <strain evidence="3">Okayama-7 / 130 / ATCC MYA-4618 / FGSC 9003</strain>
    </source>
</reference>
<name>A8N872_COPC7</name>
<dbReference type="OrthoDB" id="5419324at2759"/>
<accession>A8N872</accession>
<dbReference type="Gene3D" id="2.60.40.2080">
    <property type="match status" value="3"/>
</dbReference>
<dbReference type="InterPro" id="IPR019019">
    <property type="entry name" value="H-type_lectin_domain"/>
</dbReference>
<protein>
    <recommendedName>
        <fullName evidence="1">H-type lectin domain-containing protein</fullName>
    </recommendedName>
</protein>
<gene>
    <name evidence="2" type="ORF">CC1G_09293</name>
</gene>
<evidence type="ECO:0000313" key="3">
    <source>
        <dbReference type="Proteomes" id="UP000001861"/>
    </source>
</evidence>
<feature type="domain" description="H-type lectin" evidence="1">
    <location>
        <begin position="376"/>
        <end position="441"/>
    </location>
</feature>
<dbReference type="OMA" id="QIAIETW"/>